<dbReference type="PROSITE" id="PS51845">
    <property type="entry name" value="PDEASE_I_2"/>
    <property type="match status" value="1"/>
</dbReference>
<dbReference type="EC" id="3.1.4.-" evidence="8"/>
<evidence type="ECO:0000256" key="6">
    <source>
        <dbReference type="PIRSR" id="PIRSR623088-2"/>
    </source>
</evidence>
<comment type="caution">
    <text evidence="10">The sequence shown here is derived from an EMBL/GenBank/DDBJ whole genome shotgun (WGS) entry which is preliminary data.</text>
</comment>
<feature type="domain" description="PDEase" evidence="9">
    <location>
        <begin position="528"/>
        <end position="847"/>
    </location>
</feature>
<feature type="binding site" evidence="6">
    <location>
        <position position="804"/>
    </location>
    <ligand>
        <name>AMP</name>
        <dbReference type="ChEBI" id="CHEBI:456215"/>
    </ligand>
</feature>
<dbReference type="Proteomes" id="UP000593567">
    <property type="component" value="Unassembled WGS sequence"/>
</dbReference>
<dbReference type="Gene3D" id="3.30.450.40">
    <property type="match status" value="2"/>
</dbReference>
<dbReference type="InterPro" id="IPR036971">
    <property type="entry name" value="PDEase_catalytic_dom_sf"/>
</dbReference>
<evidence type="ECO:0000256" key="7">
    <source>
        <dbReference type="PIRSR" id="PIRSR623088-3"/>
    </source>
</evidence>
<evidence type="ECO:0000256" key="3">
    <source>
        <dbReference type="ARBA" id="ARBA00022723"/>
    </source>
</evidence>
<sequence>MNGIHKSHDGGPAAFMFVKSQVIKFEKFLIERMHEPCKPMPSSTRKTTAAALLSTNGFNVQPANGRRRHVSASKVWANGTSNRHTCTLGDLINDINNDTVINFLQDNPSLLDQYIQNYVSEETVESWLVNKRKSRNNRIRNGDIIYNREGSPHRPVIEYSKAKDKRIHIQKLLKNVHEKTNQVKLLEELASSVSTATAADGYNLYLVTEDSRIINFVSSSAKEHSVTTCSQPVGPGHTLSAYAAWCRKCIRIQNAASLADRKHPLGIDHMNGQIHSVLAQPILDSDDRVTGVVELYRREGRAPFTEMDEQVVAAFNGWALVLFRSIQLQSDVARQRKLNEFLLAVTKNIFQDIVSMDTVIMKIMDFAKRLVKADRASLFLLDTVTKELYARIFDTGSSAHESNPCAKEIRFPMDVGVAGFVATTGETLNITDAYQDERFNRDVDLKTGYKTKSLLCMPIRIRGSIFGVVQMVNKLQGTFTKTDEESFETFAVYCGLALHHAKLYDKIRKSEQKYKVALEVLSYHNQCSEEEYIKLKSLPMPCGRQVEDIPKFTFSPWSIEEEQKSLHVVYMFKDLFGLEKFDLSRLYRFTLTVKKNYRKVPYHNWDHAFSVAHAMYCILKTQEHSFTQLESLALFVACLCHDLDHRGKTNAFMVKSASPLAAIYTTSVMEHHHFNQTVSILQQDNHNILKEFTSEEYKTVLRYIKDCILATDLALFFGNKAKLKEWQDSKEFNWKSIEHRHTLQAVMMTGADLCASTKPWHYQRETVQVIFEEFYSQGDEERDQGITPIAMMDRTKADQLPESQVGFIVGICLPCYELLAQIIPASKPMVDGALSNLSKWQELADANKKIKEKATMESNKNNRKVDKNGNLKL</sequence>
<evidence type="ECO:0000256" key="4">
    <source>
        <dbReference type="ARBA" id="ARBA00022801"/>
    </source>
</evidence>
<dbReference type="EMBL" id="VXIV02000709">
    <property type="protein sequence ID" value="KAF6036506.1"/>
    <property type="molecule type" value="Genomic_DNA"/>
</dbReference>
<dbReference type="InterPro" id="IPR023088">
    <property type="entry name" value="PDEase"/>
</dbReference>
<protein>
    <recommendedName>
        <fullName evidence="8">Phosphodiesterase</fullName>
        <ecNumber evidence="8">3.1.4.-</ecNumber>
    </recommendedName>
</protein>
<proteinExistence type="inferred from homology"/>
<accession>A0A7J7KG96</accession>
<dbReference type="GO" id="GO:0046872">
    <property type="term" value="F:metal ion binding"/>
    <property type="evidence" value="ECO:0007669"/>
    <property type="project" value="UniProtKB-KW"/>
</dbReference>
<feature type="active site" description="Proton donor" evidence="5">
    <location>
        <position position="603"/>
    </location>
</feature>
<dbReference type="PANTHER" id="PTHR11347">
    <property type="entry name" value="CYCLIC NUCLEOTIDE PHOSPHODIESTERASE"/>
    <property type="match status" value="1"/>
</dbReference>
<organism evidence="10 11">
    <name type="scientific">Bugula neritina</name>
    <name type="common">Brown bryozoan</name>
    <name type="synonym">Sertularia neritina</name>
    <dbReference type="NCBI Taxonomy" id="10212"/>
    <lineage>
        <taxon>Eukaryota</taxon>
        <taxon>Metazoa</taxon>
        <taxon>Spiralia</taxon>
        <taxon>Lophotrochozoa</taxon>
        <taxon>Bryozoa</taxon>
        <taxon>Gymnolaemata</taxon>
        <taxon>Cheilostomatida</taxon>
        <taxon>Flustrina</taxon>
        <taxon>Buguloidea</taxon>
        <taxon>Bugulidae</taxon>
        <taxon>Bugula</taxon>
    </lineage>
</organism>
<comment type="similarity">
    <text evidence="1 8">Belongs to the cyclic nucleotide phosphodiesterase family.</text>
</comment>
<dbReference type="PRINTS" id="PR00387">
    <property type="entry name" value="PDIESTERASE1"/>
</dbReference>
<dbReference type="FunFam" id="1.10.1300.10:FF:000003">
    <property type="entry name" value="Phosphodiesterase"/>
    <property type="match status" value="1"/>
</dbReference>
<dbReference type="Pfam" id="PF00233">
    <property type="entry name" value="PDEase_I"/>
    <property type="match status" value="1"/>
</dbReference>
<keyword evidence="11" id="KW-1185">Reference proteome</keyword>
<evidence type="ECO:0000256" key="8">
    <source>
        <dbReference type="RuleBase" id="RU363067"/>
    </source>
</evidence>
<evidence type="ECO:0000256" key="1">
    <source>
        <dbReference type="ARBA" id="ARBA00007648"/>
    </source>
</evidence>
<gene>
    <name evidence="10" type="ORF">EB796_005182</name>
</gene>
<feature type="binding site" evidence="7">
    <location>
        <position position="752"/>
    </location>
    <ligand>
        <name>Zn(2+)</name>
        <dbReference type="ChEBI" id="CHEBI:29105"/>
        <label>1</label>
    </ligand>
</feature>
<evidence type="ECO:0000259" key="9">
    <source>
        <dbReference type="PROSITE" id="PS51845"/>
    </source>
</evidence>
<feature type="binding site" evidence="6">
    <location>
        <position position="642"/>
    </location>
    <ligand>
        <name>AMP</name>
        <dbReference type="ChEBI" id="CHEBI:456215"/>
    </ligand>
</feature>
<feature type="binding site" evidence="7">
    <location>
        <position position="642"/>
    </location>
    <ligand>
        <name>Zn(2+)</name>
        <dbReference type="ChEBI" id="CHEBI:29105"/>
        <label>2</label>
    </ligand>
</feature>
<dbReference type="PROSITE" id="PS00126">
    <property type="entry name" value="PDEASE_I_1"/>
    <property type="match status" value="1"/>
</dbReference>
<keyword evidence="2" id="KW-0140">cGMP</keyword>
<name>A0A7J7KG96_BUGNE</name>
<dbReference type="FunFam" id="3.30.450.40:FF:000067">
    <property type="entry name" value="Phosphodiesterase"/>
    <property type="match status" value="1"/>
</dbReference>
<dbReference type="SUPFAM" id="SSF55781">
    <property type="entry name" value="GAF domain-like"/>
    <property type="match status" value="2"/>
</dbReference>
<keyword evidence="4 8" id="KW-0378">Hydrolase</keyword>
<evidence type="ECO:0000256" key="5">
    <source>
        <dbReference type="PIRSR" id="PIRSR623088-1"/>
    </source>
</evidence>
<dbReference type="AlphaFoldDB" id="A0A7J7KG96"/>
<dbReference type="InterPro" id="IPR003607">
    <property type="entry name" value="HD/PDEase_dom"/>
</dbReference>
<dbReference type="InterPro" id="IPR023174">
    <property type="entry name" value="PDEase_CS"/>
</dbReference>
<dbReference type="Pfam" id="PF01590">
    <property type="entry name" value="GAF"/>
    <property type="match status" value="2"/>
</dbReference>
<feature type="binding site" evidence="7">
    <location>
        <position position="642"/>
    </location>
    <ligand>
        <name>Zn(2+)</name>
        <dbReference type="ChEBI" id="CHEBI:29105"/>
        <label>1</label>
    </ligand>
</feature>
<dbReference type="CDD" id="cd00077">
    <property type="entry name" value="HDc"/>
    <property type="match status" value="1"/>
</dbReference>
<comment type="cofactor">
    <cofactor evidence="8">
        <name>a divalent metal cation</name>
        <dbReference type="ChEBI" id="CHEBI:60240"/>
    </cofactor>
    <text evidence="8">Binds 2 divalent metal cations per subunit. Site 1 may preferentially bind zinc ions, while site 2 has a preference for magnesium and/or manganese ions.</text>
</comment>
<evidence type="ECO:0000313" key="10">
    <source>
        <dbReference type="EMBL" id="KAF6036506.1"/>
    </source>
</evidence>
<dbReference type="Gene3D" id="1.10.1300.10">
    <property type="entry name" value="3'5'-cyclic nucleotide phosphodiesterase, catalytic domain"/>
    <property type="match status" value="1"/>
</dbReference>
<keyword evidence="3 7" id="KW-0479">Metal-binding</keyword>
<dbReference type="InterPro" id="IPR003018">
    <property type="entry name" value="GAF"/>
</dbReference>
<dbReference type="GO" id="GO:0007165">
    <property type="term" value="P:signal transduction"/>
    <property type="evidence" value="ECO:0007669"/>
    <property type="project" value="InterPro"/>
</dbReference>
<dbReference type="OrthoDB" id="295473at2759"/>
<feature type="binding site" evidence="7">
    <location>
        <position position="641"/>
    </location>
    <ligand>
        <name>Zn(2+)</name>
        <dbReference type="ChEBI" id="CHEBI:29105"/>
        <label>1</label>
    </ligand>
</feature>
<feature type="binding site" evidence="6">
    <location>
        <begin position="603"/>
        <end position="607"/>
    </location>
    <ligand>
        <name>AMP</name>
        <dbReference type="ChEBI" id="CHEBI:456215"/>
    </ligand>
</feature>
<reference evidence="10" key="1">
    <citation type="submission" date="2020-06" db="EMBL/GenBank/DDBJ databases">
        <title>Draft genome of Bugula neritina, a colonial animal packing powerful symbionts and potential medicines.</title>
        <authorList>
            <person name="Rayko M."/>
        </authorList>
    </citation>
    <scope>NUCLEOTIDE SEQUENCE [LARGE SCALE GENOMIC DNA]</scope>
    <source>
        <strain evidence="10">Kwan_BN1</strain>
    </source>
</reference>
<dbReference type="SMART" id="SM00471">
    <property type="entry name" value="HDc"/>
    <property type="match status" value="1"/>
</dbReference>
<dbReference type="InterPro" id="IPR002073">
    <property type="entry name" value="PDEase_catalytic_dom"/>
</dbReference>
<dbReference type="SMART" id="SM00065">
    <property type="entry name" value="GAF"/>
    <property type="match status" value="2"/>
</dbReference>
<dbReference type="InterPro" id="IPR029016">
    <property type="entry name" value="GAF-like_dom_sf"/>
</dbReference>
<feature type="binding site" evidence="6">
    <location>
        <position position="752"/>
    </location>
    <ligand>
        <name>AMP</name>
        <dbReference type="ChEBI" id="CHEBI:456215"/>
    </ligand>
</feature>
<dbReference type="SUPFAM" id="SSF109604">
    <property type="entry name" value="HD-domain/PDEase-like"/>
    <property type="match status" value="1"/>
</dbReference>
<feature type="binding site" evidence="7">
    <location>
        <position position="607"/>
    </location>
    <ligand>
        <name>Zn(2+)</name>
        <dbReference type="ChEBI" id="CHEBI:29105"/>
        <label>1</label>
    </ligand>
</feature>
<evidence type="ECO:0000256" key="2">
    <source>
        <dbReference type="ARBA" id="ARBA00022535"/>
    </source>
</evidence>
<evidence type="ECO:0000313" key="11">
    <source>
        <dbReference type="Proteomes" id="UP000593567"/>
    </source>
</evidence>
<dbReference type="GO" id="GO:0004114">
    <property type="term" value="F:3',5'-cyclic-nucleotide phosphodiesterase activity"/>
    <property type="evidence" value="ECO:0007669"/>
    <property type="project" value="InterPro"/>
</dbReference>